<evidence type="ECO:0000256" key="13">
    <source>
        <dbReference type="PROSITE-ProRule" id="PRU00461"/>
    </source>
</evidence>
<dbReference type="FunFam" id="4.10.400.10:FF:000005">
    <property type="entry name" value="low-density lipoprotein receptor-related protein 1B"/>
    <property type="match status" value="1"/>
</dbReference>
<feature type="disulfide bond" evidence="12">
    <location>
        <begin position="1045"/>
        <end position="1057"/>
    </location>
</feature>
<dbReference type="Gene3D" id="2.10.25.10">
    <property type="entry name" value="Laminin"/>
    <property type="match status" value="4"/>
</dbReference>
<dbReference type="GO" id="GO:0043235">
    <property type="term" value="C:receptor complex"/>
    <property type="evidence" value="ECO:0007669"/>
    <property type="project" value="TreeGrafter"/>
</dbReference>
<dbReference type="GO" id="GO:0006897">
    <property type="term" value="P:endocytosis"/>
    <property type="evidence" value="ECO:0007669"/>
    <property type="project" value="UniProtKB-KW"/>
</dbReference>
<dbReference type="InterPro" id="IPR036055">
    <property type="entry name" value="LDL_receptor-like_sf"/>
</dbReference>
<dbReference type="SMART" id="SM00192">
    <property type="entry name" value="LDLa"/>
    <property type="match status" value="12"/>
</dbReference>
<dbReference type="GO" id="GO:0005509">
    <property type="term" value="F:calcium ion binding"/>
    <property type="evidence" value="ECO:0007669"/>
    <property type="project" value="InterPro"/>
</dbReference>
<feature type="transmembrane region" description="Helical" evidence="14">
    <location>
        <begin position="1673"/>
        <end position="1691"/>
    </location>
</feature>
<feature type="disulfide bond" evidence="12">
    <location>
        <begin position="1149"/>
        <end position="1164"/>
    </location>
</feature>
<keyword evidence="6" id="KW-0677">Repeat</keyword>
<evidence type="ECO:0000256" key="1">
    <source>
        <dbReference type="ARBA" id="ARBA00004479"/>
    </source>
</evidence>
<feature type="repeat" description="LDL-receptor class B" evidence="13">
    <location>
        <begin position="416"/>
        <end position="459"/>
    </location>
</feature>
<evidence type="ECO:0000256" key="4">
    <source>
        <dbReference type="ARBA" id="ARBA00022692"/>
    </source>
</evidence>
<feature type="disulfide bond" evidence="12">
    <location>
        <begin position="1171"/>
        <end position="1183"/>
    </location>
</feature>
<feature type="disulfide bond" evidence="12">
    <location>
        <begin position="1025"/>
        <end position="1040"/>
    </location>
</feature>
<dbReference type="Pfam" id="PF00057">
    <property type="entry name" value="Ldl_recept_a"/>
    <property type="match status" value="9"/>
</dbReference>
<dbReference type="CDD" id="cd00112">
    <property type="entry name" value="LDLa"/>
    <property type="match status" value="10"/>
</dbReference>
<dbReference type="CDD" id="cd00054">
    <property type="entry name" value="EGF_CA"/>
    <property type="match status" value="1"/>
</dbReference>
<feature type="disulfide bond" evidence="12">
    <location>
        <begin position="41"/>
        <end position="59"/>
    </location>
</feature>
<dbReference type="PROSITE" id="PS01186">
    <property type="entry name" value="EGF_2"/>
    <property type="match status" value="2"/>
</dbReference>
<evidence type="ECO:0000256" key="11">
    <source>
        <dbReference type="ARBA" id="ARBA00023180"/>
    </source>
</evidence>
<evidence type="ECO:0000256" key="12">
    <source>
        <dbReference type="PROSITE-ProRule" id="PRU00124"/>
    </source>
</evidence>
<dbReference type="Pfam" id="PF07645">
    <property type="entry name" value="EGF_CA"/>
    <property type="match status" value="2"/>
</dbReference>
<dbReference type="FunFam" id="4.10.400.10:FF:000065">
    <property type="entry name" value="Transmembrane protease serine 7"/>
    <property type="match status" value="1"/>
</dbReference>
<feature type="disulfide bond" evidence="12">
    <location>
        <begin position="1085"/>
        <end position="1097"/>
    </location>
</feature>
<dbReference type="GO" id="GO:0005886">
    <property type="term" value="C:plasma membrane"/>
    <property type="evidence" value="ECO:0007669"/>
    <property type="project" value="TreeGrafter"/>
</dbReference>
<dbReference type="InterPro" id="IPR002172">
    <property type="entry name" value="LDrepeatLR_classA_rpt"/>
</dbReference>
<feature type="disulfide bond" evidence="12">
    <location>
        <begin position="971"/>
        <end position="989"/>
    </location>
</feature>
<keyword evidence="11" id="KW-0325">Glycoprotein</keyword>
<evidence type="ECO:0000256" key="2">
    <source>
        <dbReference type="ARBA" id="ARBA00022536"/>
    </source>
</evidence>
<dbReference type="PANTHER" id="PTHR22722">
    <property type="entry name" value="LOW-DENSITY LIPOPROTEIN RECEPTOR-RELATED PROTEIN 2-RELATED"/>
    <property type="match status" value="1"/>
</dbReference>
<dbReference type="InterPro" id="IPR011042">
    <property type="entry name" value="6-blade_b-propeller_TolB-like"/>
</dbReference>
<dbReference type="InterPro" id="IPR051221">
    <property type="entry name" value="LDLR-related"/>
</dbReference>
<evidence type="ECO:0000256" key="6">
    <source>
        <dbReference type="ARBA" id="ARBA00022737"/>
    </source>
</evidence>
<dbReference type="InterPro" id="IPR001881">
    <property type="entry name" value="EGF-like_Ca-bd_dom"/>
</dbReference>
<feature type="chain" id="PRO_5015516332" evidence="15">
    <location>
        <begin position="28"/>
        <end position="1798"/>
    </location>
</feature>
<dbReference type="SUPFAM" id="SSF63825">
    <property type="entry name" value="YWTD domain"/>
    <property type="match status" value="3"/>
</dbReference>
<evidence type="ECO:0000313" key="17">
    <source>
        <dbReference type="EMBL" id="AWJ95281.1"/>
    </source>
</evidence>
<dbReference type="InterPro" id="IPR000033">
    <property type="entry name" value="LDLR_classB_rpt"/>
</dbReference>
<dbReference type="PROSITE" id="PS51120">
    <property type="entry name" value="LDLRB"/>
    <property type="match status" value="3"/>
</dbReference>
<feature type="repeat" description="LDL-receptor class B" evidence="13">
    <location>
        <begin position="460"/>
        <end position="502"/>
    </location>
</feature>
<dbReference type="PROSITE" id="PS50068">
    <property type="entry name" value="LDLRA_2"/>
    <property type="match status" value="12"/>
</dbReference>
<dbReference type="Pfam" id="PF00058">
    <property type="entry name" value="Ldl_recept_b"/>
    <property type="match status" value="3"/>
</dbReference>
<keyword evidence="7 14" id="KW-1133">Transmembrane helix</keyword>
<evidence type="ECO:0000256" key="7">
    <source>
        <dbReference type="ARBA" id="ARBA00022989"/>
    </source>
</evidence>
<dbReference type="SMART" id="SM00179">
    <property type="entry name" value="EGF_CA"/>
    <property type="match status" value="2"/>
</dbReference>
<evidence type="ECO:0000256" key="10">
    <source>
        <dbReference type="ARBA" id="ARBA00023170"/>
    </source>
</evidence>
<organism evidence="17">
    <name type="scientific">Thitarodes pui</name>
    <name type="common">Moth</name>
    <name type="synonym">Hepialus pui</name>
    <dbReference type="NCBI Taxonomy" id="507567"/>
    <lineage>
        <taxon>Eukaryota</taxon>
        <taxon>Metazoa</taxon>
        <taxon>Ecdysozoa</taxon>
        <taxon>Arthropoda</taxon>
        <taxon>Hexapoda</taxon>
        <taxon>Insecta</taxon>
        <taxon>Pterygota</taxon>
        <taxon>Neoptera</taxon>
        <taxon>Endopterygota</taxon>
        <taxon>Lepidoptera</taxon>
        <taxon>Glossata</taxon>
        <taxon>Exoporia</taxon>
        <taxon>Hepialoidea</taxon>
        <taxon>Hepialidae</taxon>
        <taxon>Thitarodes</taxon>
    </lineage>
</organism>
<dbReference type="InterPro" id="IPR018097">
    <property type="entry name" value="EGF_Ca-bd_CS"/>
</dbReference>
<evidence type="ECO:0000256" key="5">
    <source>
        <dbReference type="ARBA" id="ARBA00022729"/>
    </source>
</evidence>
<comment type="caution">
    <text evidence="12">Lacks conserved residue(s) required for the propagation of feature annotation.</text>
</comment>
<dbReference type="FunFam" id="2.10.25.10:FF:000009">
    <property type="entry name" value="Low-density lipoprotein receptor isoform 1"/>
    <property type="match status" value="2"/>
</dbReference>
<dbReference type="PROSITE" id="PS01209">
    <property type="entry name" value="LDLRA_1"/>
    <property type="match status" value="7"/>
</dbReference>
<evidence type="ECO:0000256" key="3">
    <source>
        <dbReference type="ARBA" id="ARBA00022583"/>
    </source>
</evidence>
<name>A0A2S1XV31_THIPU</name>
<evidence type="ECO:0000256" key="8">
    <source>
        <dbReference type="ARBA" id="ARBA00023136"/>
    </source>
</evidence>
<dbReference type="EMBL" id="MF622539">
    <property type="protein sequence ID" value="AWJ95281.1"/>
    <property type="molecule type" value="mRNA"/>
</dbReference>
<protein>
    <submittedName>
        <fullName evidence="17">Vitellogenin receptor</fullName>
    </submittedName>
</protein>
<evidence type="ECO:0000256" key="9">
    <source>
        <dbReference type="ARBA" id="ARBA00023157"/>
    </source>
</evidence>
<feature type="signal peptide" evidence="15">
    <location>
        <begin position="1"/>
        <end position="27"/>
    </location>
</feature>
<feature type="disulfide bond" evidence="12">
    <location>
        <begin position="133"/>
        <end position="148"/>
    </location>
</feature>
<dbReference type="InterPro" id="IPR049883">
    <property type="entry name" value="NOTCH1_EGF-like"/>
</dbReference>
<keyword evidence="8 14" id="KW-0472">Membrane</keyword>
<sequence>MGHADLLHIALIIVVNVFLLKWKMAGATGSDVCDMPDKFRCPDGACLPRHMLCDGTVDCRGGSDEVKNNCENINSTCNTGWHRCSSGRCVDPSWVCNAERDCEDGSDETNCQNKTCPGFLCKNGQCVDRTWRCDAGKDCGDGTDEEGCTFDKKLHMPPPESSFCILEDGYFPCADKSFCLSAKQLCNKKKDCNDGSDEGGLCFAPNNTCVNSPCSHGCATTPSGLYCPCMGAGYRHMSNTTCVDVDECAEGTDHCSQRCVNGPGYYLCECVEGFKLSSDHHGCNATEGEAVLIYSTRKEIYAKYLLSGKNITIAKDLNMAIGVSYDGYHVYWTDVQDGAETIMRSDINGQDREAIVETGLESPEDVAVDWLTSNIYFTDARLMHIGVCSFNGDHCTVLSQLLMQKPRAIVLHPDMGQLYWSDWGSRPVIGRAYMDGSEGVDFVSTDLIWPNGLCLDYHNNRLYWVDGHAGGLESIKLDGTSRRKVLQDSVHHPYSLAVFANTLFWSDWGTDNLHACNKFTGKRSHSLVNRQIYGVSIYHQSVQKRHGHACEHNPCSHLCLLRGNASYACACPEEKSLALNKRDCNDALKPMYFLLGAGSLLIKVHHQVLGRHRTTIAYLQSASINALVYDNVHDSAIIYDENANRICIVPMNDMTLGVSDTLVYSDLGKVEDMAYDPLTNILYWVDSLRGTLEVFSLTNKHRTILLKEEGLISLCLVPELGLMYLVKRTYDGDIHIDSMSMDGKGNRRHIIEEGLKGPNVNIRYDPESELIFIADSGYRKIEKMHREGSGHEGYSQLKTGVTSMTIAGTDVLWSNEDDKYIYWVNKMENGNNYKKFSLDIVAHLRTMYLTAVHPPPGHTSLEHSCTRIVSPCSHICVQSEARAANRNPAAPIYHVNYSCLCPAGYILGADNRTCAERVTCDETKEVYCRRSNMCINFKRRCDFVSDCPHGEDEEDCADAKSNTCQPSEFMCHNRECIDGTRRCDYRHDCLDHTDEENCTYKEELCMKNQFLCANNRTCIDFRLVCDGTVHCPDRSDEMVCEHHTCSDQFFQCLTGNCIPKPWECDQDIDCTDSSDEHEKCPRKICPVGMFHCLSGTCVEQSRRCDAVDDCGDNSDEQGCPKPQHTPECKDNEYSCSTDPSVCLPYTSRCNGVADCPGAVDELDCVDLSRGCDDREFPCANGRCLPRVWLCDGATDCTDGSDENPEMCHEKNKTVTQHIPMSELCTSGYTCDSGQCLDYLYVCNGLPNCYDGSDENGLCNKGCDDHKCSSICKPTPRGAVCLCGEGFELAADGRSCGDINECAGYSSPCSHACLNTYGGYICSCYWGYVLRSDDKSCKAVGEPMSILYSGDGEIRRLTRQPGHEVMNTLRSSTDRSKITGLASNYDKQMLYYTVESEQRLYIMNLTDGSKQWVSGLGRPGKLALDWVEENVYLVDAESHSMLVCNVPLKRCTTLQQLDHNVEVTALAVDPVNHYMFYCSTVYSDGQPLSTVHRAGLDGRTVTVIGGHGLRLCSGLTVDPHRKLLYYTEQQANALGWINYEGTVKTPILSGNLYIVKPLGLALFEDFIYFLSADSTKMTRCVLFGERTCLAFNLHMFGADAFVLHHTSLQRGDLMSSCHGNGCEHLCLPGQQGSTCVCRDGGLPDKSGICAETNLPQIEWSALKPMESGSWKKRTGIVLVCLVIISFFIFAIYQWRKFRNRYSNEGPVHFQNPIHGEDHCDREPTVRVVPRSRHRHTEFKNPLDKYLKDAWHNVRGRIRHNPESRVSSKLNVGSALDSDSDVESDRDCIIPVQDRSKLIM</sequence>
<keyword evidence="10 17" id="KW-0675">Receptor</keyword>
<comment type="subcellular location">
    <subcellularLocation>
        <location evidence="1">Membrane</location>
        <topology evidence="1">Single-pass type I membrane protein</topology>
    </subcellularLocation>
</comment>
<feature type="disulfide bond" evidence="12">
    <location>
        <begin position="1178"/>
        <end position="1196"/>
    </location>
</feature>
<keyword evidence="4 14" id="KW-0812">Transmembrane</keyword>
<dbReference type="InterPro" id="IPR000742">
    <property type="entry name" value="EGF"/>
</dbReference>
<dbReference type="InterPro" id="IPR023415">
    <property type="entry name" value="LDLR_class-A_CS"/>
</dbReference>
<keyword evidence="2" id="KW-0245">EGF-like domain</keyword>
<dbReference type="SUPFAM" id="SSF57196">
    <property type="entry name" value="EGF/Laminin"/>
    <property type="match status" value="3"/>
</dbReference>
<keyword evidence="9 12" id="KW-1015">Disulfide bond</keyword>
<evidence type="ECO:0000259" key="16">
    <source>
        <dbReference type="PROSITE" id="PS01186"/>
    </source>
</evidence>
<feature type="disulfide bond" evidence="12">
    <location>
        <begin position="941"/>
        <end position="956"/>
    </location>
</feature>
<dbReference type="Gene3D" id="2.120.10.30">
    <property type="entry name" value="TolB, C-terminal domain"/>
    <property type="match status" value="3"/>
</dbReference>
<feature type="domain" description="EGF-like" evidence="16">
    <location>
        <begin position="1321"/>
        <end position="1336"/>
    </location>
</feature>
<keyword evidence="5 15" id="KW-0732">Signal</keyword>
<dbReference type="SMART" id="SM00181">
    <property type="entry name" value="EGF"/>
    <property type="match status" value="10"/>
</dbReference>
<dbReference type="PROSITE" id="PS01187">
    <property type="entry name" value="EGF_CA"/>
    <property type="match status" value="2"/>
</dbReference>
<dbReference type="FunFam" id="2.120.10.30:FF:000241">
    <property type="entry name" value="Low-density lipoprotein receptor-related protein 6"/>
    <property type="match status" value="1"/>
</dbReference>
<dbReference type="PRINTS" id="PR00261">
    <property type="entry name" value="LDLRECEPTOR"/>
</dbReference>
<feature type="domain" description="EGF-like" evidence="16">
    <location>
        <begin position="268"/>
        <end position="283"/>
    </location>
</feature>
<dbReference type="Gene3D" id="4.10.400.10">
    <property type="entry name" value="Low-density Lipoprotein Receptor"/>
    <property type="match status" value="12"/>
</dbReference>
<proteinExistence type="evidence at transcript level"/>
<reference evidence="17" key="1">
    <citation type="journal article" date="2018" name="J. Insect Sci.">
        <title>Molecular Characterization and Expression of Vitellogenin and Vitellogenin Receptor of Thitarodes pui (Lepidoptera: Hepialidae), an Insect on the Tibetan Plateau.</title>
        <authorList>
            <person name="Wu H."/>
            <person name="Jiang F.Z."/>
            <person name="Guo J.X."/>
            <person name="Yi J.Q."/>
            <person name="Liu J.B."/>
            <person name="Cao Y.S."/>
            <person name="Lai X.S."/>
            <person name="Zhang G.R."/>
        </authorList>
    </citation>
    <scope>NUCLEOTIDE SEQUENCE</scope>
</reference>
<dbReference type="PANTHER" id="PTHR22722:SF14">
    <property type="entry name" value="MEGALIN, ISOFORM A"/>
    <property type="match status" value="1"/>
</dbReference>
<feature type="disulfide bond" evidence="12">
    <location>
        <begin position="121"/>
        <end position="139"/>
    </location>
</feature>
<dbReference type="GO" id="GO:0005041">
    <property type="term" value="F:low-density lipoprotein particle receptor activity"/>
    <property type="evidence" value="ECO:0007669"/>
    <property type="project" value="TreeGrafter"/>
</dbReference>
<evidence type="ECO:0000256" key="15">
    <source>
        <dbReference type="SAM" id="SignalP"/>
    </source>
</evidence>
<feature type="disulfide bond" evidence="12">
    <location>
        <begin position="96"/>
        <end position="111"/>
    </location>
</feature>
<feature type="disulfide bond" evidence="12">
    <location>
        <begin position="1104"/>
        <end position="1119"/>
    </location>
</feature>
<feature type="repeat" description="LDL-receptor class B" evidence="13">
    <location>
        <begin position="328"/>
        <end position="372"/>
    </location>
</feature>
<feature type="disulfide bond" evidence="12">
    <location>
        <begin position="1052"/>
        <end position="1070"/>
    </location>
</feature>
<keyword evidence="3" id="KW-0254">Endocytosis</keyword>
<feature type="disulfide bond" evidence="12">
    <location>
        <begin position="964"/>
        <end position="976"/>
    </location>
</feature>
<evidence type="ECO:0000256" key="14">
    <source>
        <dbReference type="SAM" id="Phobius"/>
    </source>
</evidence>
<feature type="disulfide bond" evidence="12">
    <location>
        <begin position="1092"/>
        <end position="1110"/>
    </location>
</feature>
<feature type="disulfide bond" evidence="12">
    <location>
        <begin position="77"/>
        <end position="89"/>
    </location>
</feature>
<accession>A0A2S1XV31</accession>
<dbReference type="SMART" id="SM00135">
    <property type="entry name" value="LY"/>
    <property type="match status" value="11"/>
</dbReference>
<feature type="disulfide bond" evidence="12">
    <location>
        <begin position="983"/>
        <end position="998"/>
    </location>
</feature>
<feature type="disulfide bond" evidence="12">
    <location>
        <begin position="84"/>
        <end position="102"/>
    </location>
</feature>
<dbReference type="SUPFAM" id="SSF57424">
    <property type="entry name" value="LDL receptor-like module"/>
    <property type="match status" value="12"/>
</dbReference>
<feature type="disulfide bond" evidence="12">
    <location>
        <begin position="1230"/>
        <end position="1248"/>
    </location>
</feature>